<protein>
    <submittedName>
        <fullName evidence="2">NAD-dependent epimerase/dehydratase family protein</fullName>
    </submittedName>
</protein>
<dbReference type="InterPro" id="IPR036291">
    <property type="entry name" value="NAD(P)-bd_dom_sf"/>
</dbReference>
<sequence>MIVGKGLLARAFEPYFGKDPHVVIFASGVSNSLETRPSEFEREQSLLRDLLDKGARRFVYFGSCGVTASEPELTPYMQHKQAMETLVRSAPGGLVLRLPQVVGKTDNPHTLTNFLKDRIASGQHFTVWSRAERNLVDIDDIVRIGSKMAVESNNTVTMMSIAAMNSMLMPEIVKIFESVLGKRANFSVVEKGEPMHIDTLLAKEICAELGIDLGKGYIESVIRKYYGSDYRFGQEMPEHHSRVQHYYESK</sequence>
<dbReference type="InterPro" id="IPR001509">
    <property type="entry name" value="Epimerase_deHydtase"/>
</dbReference>
<evidence type="ECO:0000313" key="2">
    <source>
        <dbReference type="EMBL" id="RDS79292.1"/>
    </source>
</evidence>
<dbReference type="Gene3D" id="3.40.50.720">
    <property type="entry name" value="NAD(P)-binding Rossmann-like Domain"/>
    <property type="match status" value="1"/>
</dbReference>
<comment type="caution">
    <text evidence="2">The sequence shown here is derived from an EMBL/GenBank/DDBJ whole genome shotgun (WGS) entry which is preliminary data.</text>
</comment>
<dbReference type="OrthoDB" id="1247029at2"/>
<organism evidence="2 3">
    <name type="scientific">Dyella monticola</name>
    <dbReference type="NCBI Taxonomy" id="1927958"/>
    <lineage>
        <taxon>Bacteria</taxon>
        <taxon>Pseudomonadati</taxon>
        <taxon>Pseudomonadota</taxon>
        <taxon>Gammaproteobacteria</taxon>
        <taxon>Lysobacterales</taxon>
        <taxon>Rhodanobacteraceae</taxon>
        <taxon>Dyella</taxon>
    </lineage>
</organism>
<keyword evidence="3" id="KW-1185">Reference proteome</keyword>
<dbReference type="SUPFAM" id="SSF51735">
    <property type="entry name" value="NAD(P)-binding Rossmann-fold domains"/>
    <property type="match status" value="1"/>
</dbReference>
<reference evidence="2 3" key="1">
    <citation type="submission" date="2018-07" db="EMBL/GenBank/DDBJ databases">
        <title>Dyella monticola sp. nov. and Dyella psychrodurans sp. nov. isolated from monsoon evergreen broad-leaved forest soil of Dinghu Mountain, China.</title>
        <authorList>
            <person name="Gao Z."/>
            <person name="Qiu L."/>
        </authorList>
    </citation>
    <scope>NUCLEOTIDE SEQUENCE [LARGE SCALE GENOMIC DNA]</scope>
    <source>
        <strain evidence="2 3">4G-K06</strain>
    </source>
</reference>
<evidence type="ECO:0000313" key="3">
    <source>
        <dbReference type="Proteomes" id="UP000254258"/>
    </source>
</evidence>
<gene>
    <name evidence="2" type="ORF">DWU98_18350</name>
</gene>
<dbReference type="Proteomes" id="UP000254258">
    <property type="component" value="Unassembled WGS sequence"/>
</dbReference>
<dbReference type="Pfam" id="PF01370">
    <property type="entry name" value="Epimerase"/>
    <property type="match status" value="1"/>
</dbReference>
<feature type="domain" description="NAD-dependent epimerase/dehydratase" evidence="1">
    <location>
        <begin position="21"/>
        <end position="151"/>
    </location>
</feature>
<dbReference type="EMBL" id="QRBE01000014">
    <property type="protein sequence ID" value="RDS79292.1"/>
    <property type="molecule type" value="Genomic_DNA"/>
</dbReference>
<accession>A0A370WT44</accession>
<evidence type="ECO:0000259" key="1">
    <source>
        <dbReference type="Pfam" id="PF01370"/>
    </source>
</evidence>
<name>A0A370WT44_9GAMM</name>
<dbReference type="AlphaFoldDB" id="A0A370WT44"/>
<proteinExistence type="predicted"/>
<dbReference type="RefSeq" id="WP_115497036.1">
    <property type="nucleotide sequence ID" value="NZ_QRBE01000014.1"/>
</dbReference>